<organism evidence="2 3">
    <name type="scientific">Caenorhabditis auriculariae</name>
    <dbReference type="NCBI Taxonomy" id="2777116"/>
    <lineage>
        <taxon>Eukaryota</taxon>
        <taxon>Metazoa</taxon>
        <taxon>Ecdysozoa</taxon>
        <taxon>Nematoda</taxon>
        <taxon>Chromadorea</taxon>
        <taxon>Rhabditida</taxon>
        <taxon>Rhabditina</taxon>
        <taxon>Rhabditomorpha</taxon>
        <taxon>Rhabditoidea</taxon>
        <taxon>Rhabditidae</taxon>
        <taxon>Peloderinae</taxon>
        <taxon>Caenorhabditis</taxon>
    </lineage>
</organism>
<evidence type="ECO:0000313" key="2">
    <source>
        <dbReference type="EMBL" id="CAD6194105.1"/>
    </source>
</evidence>
<feature type="chain" id="PRO_5035855134" evidence="1">
    <location>
        <begin position="21"/>
        <end position="67"/>
    </location>
</feature>
<comment type="caution">
    <text evidence="2">The sequence shown here is derived from an EMBL/GenBank/DDBJ whole genome shotgun (WGS) entry which is preliminary data.</text>
</comment>
<dbReference type="AlphaFoldDB" id="A0A8S1HFR5"/>
<accession>A0A8S1HFR5</accession>
<dbReference type="OrthoDB" id="5842529at2759"/>
<protein>
    <submittedName>
        <fullName evidence="2">Uncharacterized protein</fullName>
    </submittedName>
</protein>
<keyword evidence="3" id="KW-1185">Reference proteome</keyword>
<gene>
    <name evidence="2" type="ORF">CAUJ_LOCUS10024</name>
</gene>
<dbReference type="Proteomes" id="UP000835052">
    <property type="component" value="Unassembled WGS sequence"/>
</dbReference>
<reference evidence="2" key="1">
    <citation type="submission" date="2020-10" db="EMBL/GenBank/DDBJ databases">
        <authorList>
            <person name="Kikuchi T."/>
        </authorList>
    </citation>
    <scope>NUCLEOTIDE SEQUENCE</scope>
    <source>
        <strain evidence="2">NKZ352</strain>
    </source>
</reference>
<dbReference type="EMBL" id="CAJGYM010000041">
    <property type="protein sequence ID" value="CAD6194105.1"/>
    <property type="molecule type" value="Genomic_DNA"/>
</dbReference>
<evidence type="ECO:0000256" key="1">
    <source>
        <dbReference type="SAM" id="SignalP"/>
    </source>
</evidence>
<proteinExistence type="predicted"/>
<sequence>MSLRWLLLLFFFASLAFVSAYRLPMINFHEQLRNLQKSFPSYQFPVEARAPRKVFYVGGLDGINEDR</sequence>
<feature type="signal peptide" evidence="1">
    <location>
        <begin position="1"/>
        <end position="20"/>
    </location>
</feature>
<evidence type="ECO:0000313" key="3">
    <source>
        <dbReference type="Proteomes" id="UP000835052"/>
    </source>
</evidence>
<keyword evidence="1" id="KW-0732">Signal</keyword>
<name>A0A8S1HFR5_9PELO</name>